<evidence type="ECO:0000313" key="1">
    <source>
        <dbReference type="EMBL" id="VFU13547.1"/>
    </source>
</evidence>
<reference evidence="1" key="1">
    <citation type="submission" date="2019-03" db="EMBL/GenBank/DDBJ databases">
        <authorList>
            <person name="Hao L."/>
        </authorList>
    </citation>
    <scope>NUCLEOTIDE SEQUENCE</scope>
</reference>
<name>A0A485LXT5_9ZZZZ</name>
<organism evidence="1">
    <name type="scientific">anaerobic digester metagenome</name>
    <dbReference type="NCBI Taxonomy" id="1263854"/>
    <lineage>
        <taxon>unclassified sequences</taxon>
        <taxon>metagenomes</taxon>
        <taxon>ecological metagenomes</taxon>
    </lineage>
</organism>
<protein>
    <submittedName>
        <fullName evidence="1">Uncharacterized protein</fullName>
    </submittedName>
</protein>
<accession>A0A485LXT5</accession>
<proteinExistence type="predicted"/>
<dbReference type="EMBL" id="CAADRM010000081">
    <property type="protein sequence ID" value="VFU13547.1"/>
    <property type="molecule type" value="Genomic_DNA"/>
</dbReference>
<gene>
    <name evidence="1" type="ORF">SCFA_20017</name>
</gene>
<sequence length="66" mass="7606">MSPCFTGVFIIRPPAVGDIHIRITDRHQKHKKNIFLAENMACCRQILLKTLFVTDNNSWIFPVIPV</sequence>
<dbReference type="AlphaFoldDB" id="A0A485LXT5"/>